<proteinExistence type="predicted"/>
<dbReference type="RefSeq" id="WP_082903002.1">
    <property type="nucleotide sequence ID" value="NZ_LVZK01000001.1"/>
</dbReference>
<dbReference type="InterPro" id="IPR041881">
    <property type="entry name" value="PqqD_sf"/>
</dbReference>
<dbReference type="Proteomes" id="UP000078368">
    <property type="component" value="Unassembled WGS sequence"/>
</dbReference>
<sequence>MFGKKDGKKNAAIDGLSLAPGVSVLETEKGTVLFDGRQGRYFQLNELGLIVVRSLEEGKDADAIVRRVVEAYDVDAKTADADVRAFLAQIKELGVAV</sequence>
<protein>
    <recommendedName>
        <fullName evidence="3">PqqD family protein</fullName>
    </recommendedName>
</protein>
<reference evidence="1 2" key="1">
    <citation type="submission" date="2016-04" db="EMBL/GenBank/DDBJ databases">
        <title>Peptidophaga gingivicola gen. nov., sp. nov., isolated from human subgingival plaque.</title>
        <authorList>
            <person name="Beall C.J."/>
            <person name="Mokrzan E.M."/>
            <person name="Griffen A.L."/>
            <person name="Leys E.J."/>
        </authorList>
    </citation>
    <scope>NUCLEOTIDE SEQUENCE [LARGE SCALE GENOMIC DNA]</scope>
    <source>
        <strain evidence="1 2">BA112</strain>
    </source>
</reference>
<dbReference type="STRING" id="1823756.A4H34_02170"/>
<evidence type="ECO:0000313" key="2">
    <source>
        <dbReference type="Proteomes" id="UP000078368"/>
    </source>
</evidence>
<dbReference type="Gene3D" id="1.10.10.1150">
    <property type="entry name" value="Coenzyme PQQ synthesis protein D (PqqD)"/>
    <property type="match status" value="1"/>
</dbReference>
<dbReference type="InterPro" id="IPR008792">
    <property type="entry name" value="PQQD"/>
</dbReference>
<comment type="caution">
    <text evidence="1">The sequence shown here is derived from an EMBL/GenBank/DDBJ whole genome shotgun (WGS) entry which is preliminary data.</text>
</comment>
<dbReference type="Pfam" id="PF05402">
    <property type="entry name" value="PqqD"/>
    <property type="match status" value="1"/>
</dbReference>
<dbReference type="OrthoDB" id="5195143at2"/>
<organism evidence="1 2">
    <name type="scientific">Peptidiphaga gingivicola</name>
    <dbReference type="NCBI Taxonomy" id="2741497"/>
    <lineage>
        <taxon>Bacteria</taxon>
        <taxon>Bacillati</taxon>
        <taxon>Actinomycetota</taxon>
        <taxon>Actinomycetes</taxon>
        <taxon>Actinomycetales</taxon>
        <taxon>Actinomycetaceae</taxon>
        <taxon>Peptidiphaga</taxon>
    </lineage>
</organism>
<accession>A0A179B3P4</accession>
<evidence type="ECO:0008006" key="3">
    <source>
        <dbReference type="Google" id="ProtNLM"/>
    </source>
</evidence>
<keyword evidence="2" id="KW-1185">Reference proteome</keyword>
<name>A0A179B3P4_9ACTO</name>
<gene>
    <name evidence="1" type="ORF">A4H34_02170</name>
</gene>
<evidence type="ECO:0000313" key="1">
    <source>
        <dbReference type="EMBL" id="OAP86005.1"/>
    </source>
</evidence>
<dbReference type="NCBIfam" id="NF033530">
    <property type="entry name" value="lasso_PqqD_Strm"/>
    <property type="match status" value="1"/>
</dbReference>
<dbReference type="EMBL" id="LVZK01000001">
    <property type="protein sequence ID" value="OAP86005.1"/>
    <property type="molecule type" value="Genomic_DNA"/>
</dbReference>
<dbReference type="AlphaFoldDB" id="A0A179B3P4"/>